<evidence type="ECO:0000256" key="1">
    <source>
        <dbReference type="SAM" id="Phobius"/>
    </source>
</evidence>
<reference evidence="2" key="1">
    <citation type="submission" date="2018-06" db="EMBL/GenBank/DDBJ databases">
        <authorList>
            <person name="Zhirakovskaya E."/>
        </authorList>
    </citation>
    <scope>NUCLEOTIDE SEQUENCE</scope>
</reference>
<keyword evidence="1" id="KW-0812">Transmembrane</keyword>
<keyword evidence="1" id="KW-0472">Membrane</keyword>
<proteinExistence type="predicted"/>
<organism evidence="2">
    <name type="scientific">hydrothermal vent metagenome</name>
    <dbReference type="NCBI Taxonomy" id="652676"/>
    <lineage>
        <taxon>unclassified sequences</taxon>
        <taxon>metagenomes</taxon>
        <taxon>ecological metagenomes</taxon>
    </lineage>
</organism>
<dbReference type="AlphaFoldDB" id="A0A3B0RMG3"/>
<gene>
    <name evidence="2" type="ORF">MNBD_ALPHA02-479</name>
</gene>
<sequence length="75" mass="8220">MTLKHTLLINAVIWAAMILATAFIVSGSDLGNKGEFSLTLLQITGWYMMDMFLRGKVRSPKSDGACALKSIKKTN</sequence>
<name>A0A3B0RMG3_9ZZZZ</name>
<feature type="transmembrane region" description="Helical" evidence="1">
    <location>
        <begin position="7"/>
        <end position="24"/>
    </location>
</feature>
<protein>
    <submittedName>
        <fullName evidence="2">Uncharacterized protein</fullName>
    </submittedName>
</protein>
<dbReference type="EMBL" id="UOED01000046">
    <property type="protein sequence ID" value="VAV89448.1"/>
    <property type="molecule type" value="Genomic_DNA"/>
</dbReference>
<accession>A0A3B0RMG3</accession>
<keyword evidence="1" id="KW-1133">Transmembrane helix</keyword>
<evidence type="ECO:0000313" key="2">
    <source>
        <dbReference type="EMBL" id="VAV89448.1"/>
    </source>
</evidence>